<feature type="transmembrane region" description="Helical" evidence="7">
    <location>
        <begin position="183"/>
        <end position="203"/>
    </location>
</feature>
<comment type="similarity">
    <text evidence="2">Belongs to the peptidase S54 family.</text>
</comment>
<reference evidence="9 10" key="1">
    <citation type="journal article" date="2011" name="Stand. Genomic Sci.">
        <title>Complete genome sequence of Weeksella virosa type strain (9751).</title>
        <authorList>
            <person name="Lang E."/>
            <person name="Teshima H."/>
            <person name="Lucas S."/>
            <person name="Lapidus A."/>
            <person name="Hammon N."/>
            <person name="Deshpande S."/>
            <person name="Nolan M."/>
            <person name="Cheng J.F."/>
            <person name="Pitluck S."/>
            <person name="Liolios K."/>
            <person name="Pagani I."/>
            <person name="Mikhailova N."/>
            <person name="Ivanova N."/>
            <person name="Mavromatis K."/>
            <person name="Pati A."/>
            <person name="Tapia R."/>
            <person name="Han C."/>
            <person name="Goodwin L."/>
            <person name="Chen A."/>
            <person name="Palaniappan K."/>
            <person name="Land M."/>
            <person name="Hauser L."/>
            <person name="Chang Y.J."/>
            <person name="Jeffries C.D."/>
            <person name="Brambilla E.M."/>
            <person name="Kopitz M."/>
            <person name="Rohde M."/>
            <person name="Goker M."/>
            <person name="Tindall B.J."/>
            <person name="Detter J.C."/>
            <person name="Woyke T."/>
            <person name="Bristow J."/>
            <person name="Eisen J.A."/>
            <person name="Markowitz V."/>
            <person name="Hugenholtz P."/>
            <person name="Klenk H.P."/>
            <person name="Kyrpides N.C."/>
        </authorList>
    </citation>
    <scope>NUCLEOTIDE SEQUENCE [LARGE SCALE GENOMIC DNA]</scope>
    <source>
        <strain evidence="10">ATCC 43766 / DSM 16922 / JCM 21250 / NBRC 16016 / NCTC 11634 / CL345/78</strain>
    </source>
</reference>
<feature type="domain" description="Peptidase S54 rhomboid" evidence="8">
    <location>
        <begin position="43"/>
        <end position="204"/>
    </location>
</feature>
<evidence type="ECO:0000256" key="2">
    <source>
        <dbReference type="ARBA" id="ARBA00009045"/>
    </source>
</evidence>
<feature type="transmembrane region" description="Helical" evidence="7">
    <location>
        <begin position="69"/>
        <end position="87"/>
    </location>
</feature>
<comment type="subcellular location">
    <subcellularLocation>
        <location evidence="1">Membrane</location>
        <topology evidence="1">Multi-pass membrane protein</topology>
    </subcellularLocation>
</comment>
<dbReference type="InterPro" id="IPR035952">
    <property type="entry name" value="Rhomboid-like_sf"/>
</dbReference>
<dbReference type="OrthoDB" id="9813074at2"/>
<keyword evidence="5 7" id="KW-1133">Transmembrane helix</keyword>
<dbReference type="STRING" id="865938.Weevi_1324"/>
<dbReference type="eggNOG" id="COG0705">
    <property type="taxonomic scope" value="Bacteria"/>
</dbReference>
<proteinExistence type="inferred from homology"/>
<dbReference type="Proteomes" id="UP000008641">
    <property type="component" value="Chromosome"/>
</dbReference>
<accession>F0NXW0</accession>
<evidence type="ECO:0000256" key="1">
    <source>
        <dbReference type="ARBA" id="ARBA00004141"/>
    </source>
</evidence>
<evidence type="ECO:0000256" key="7">
    <source>
        <dbReference type="SAM" id="Phobius"/>
    </source>
</evidence>
<keyword evidence="4" id="KW-0378">Hydrolase</keyword>
<dbReference type="KEGG" id="wvi:Weevi_1324"/>
<evidence type="ECO:0000256" key="5">
    <source>
        <dbReference type="ARBA" id="ARBA00022989"/>
    </source>
</evidence>
<evidence type="ECO:0000259" key="8">
    <source>
        <dbReference type="Pfam" id="PF01694"/>
    </source>
</evidence>
<feature type="transmembrane region" description="Helical" evidence="7">
    <location>
        <begin position="209"/>
        <end position="230"/>
    </location>
</feature>
<evidence type="ECO:0000256" key="3">
    <source>
        <dbReference type="ARBA" id="ARBA00022692"/>
    </source>
</evidence>
<dbReference type="Pfam" id="PF01694">
    <property type="entry name" value="Rhomboid"/>
    <property type="match status" value="1"/>
</dbReference>
<dbReference type="HOGENOM" id="CLU_055068_9_1_10"/>
<reference evidence="10" key="2">
    <citation type="journal article" date="2011" name="Stand. Genomic Sci.">
        <title>Complete genome sequence of Weeksella virosa type strain (9751T).</title>
        <authorList>
            <person name="Lang E."/>
            <person name="Teshima H."/>
            <person name="Lucas S."/>
            <person name="Lapidus A."/>
            <person name="Hammon N."/>
            <person name="Deshpande S."/>
            <person name="Nolan M."/>
            <person name="Cheng J."/>
            <person name="Pitluck S."/>
            <person name="Liolios K."/>
            <person name="Pagani I."/>
            <person name="Mikhailova N."/>
            <person name="Ivanova N."/>
            <person name="Mavromatis K."/>
            <person name="Pati A."/>
            <person name="Tapia R."/>
            <person name="Han C."/>
            <person name="Goodwin L."/>
            <person name="Chen A."/>
            <person name="Palaniappan K."/>
            <person name="Land M."/>
            <person name="Hauser L."/>
            <person name="Chang Y."/>
            <person name="Jeffries C."/>
            <person name="Brambilla E."/>
            <person name="Kopitz M."/>
            <person name="Rohde M."/>
            <person name="Goker M."/>
            <person name="Tindall B."/>
            <person name="Detter J."/>
            <person name="Woyke T."/>
            <person name="Bristow J."/>
            <person name="Eisen J."/>
            <person name="Markowitz V."/>
            <person name="Hugenholtz P."/>
            <person name="Klenk H."/>
            <person name="Kyrpides N."/>
        </authorList>
    </citation>
    <scope>NUCLEOTIDE SEQUENCE [LARGE SCALE GENOMIC DNA]</scope>
    <source>
        <strain evidence="10">ATCC 43766 / DSM 16922 / JCM 21250 / NBRC 16016 / NCTC 11634 / CL345/78</strain>
    </source>
</reference>
<keyword evidence="3 7" id="KW-0812">Transmembrane</keyword>
<feature type="transmembrane region" description="Helical" evidence="7">
    <location>
        <begin position="6"/>
        <end position="24"/>
    </location>
</feature>
<evidence type="ECO:0000313" key="9">
    <source>
        <dbReference type="EMBL" id="ADX68028.1"/>
    </source>
</evidence>
<keyword evidence="6 7" id="KW-0472">Membrane</keyword>
<feature type="transmembrane region" description="Helical" evidence="7">
    <location>
        <begin position="138"/>
        <end position="171"/>
    </location>
</feature>
<dbReference type="Gene3D" id="1.20.1540.10">
    <property type="entry name" value="Rhomboid-like"/>
    <property type="match status" value="1"/>
</dbReference>
<organism evidence="9 10">
    <name type="scientific">Weeksella virosa (strain ATCC 43766 / DSM 16922 / JCM 21250 / CCUG 30538 / CDC 9751 / IAM 14551 / NBRC 16016 / NCTC 11634 / CL345/78)</name>
    <dbReference type="NCBI Taxonomy" id="865938"/>
    <lineage>
        <taxon>Bacteria</taxon>
        <taxon>Pseudomonadati</taxon>
        <taxon>Bacteroidota</taxon>
        <taxon>Flavobacteriia</taxon>
        <taxon>Flavobacteriales</taxon>
        <taxon>Weeksellaceae</taxon>
        <taxon>Weeksella</taxon>
    </lineage>
</organism>
<dbReference type="EMBL" id="CP002455">
    <property type="protein sequence ID" value="ADX68028.1"/>
    <property type="molecule type" value="Genomic_DNA"/>
</dbReference>
<name>F0NXW0_WEEVC</name>
<evidence type="ECO:0000313" key="10">
    <source>
        <dbReference type="Proteomes" id="UP000008641"/>
    </source>
</evidence>
<dbReference type="PANTHER" id="PTHR43731">
    <property type="entry name" value="RHOMBOID PROTEASE"/>
    <property type="match status" value="1"/>
</dbReference>
<protein>
    <submittedName>
        <fullName evidence="9">Peptidase S54, rhomboid domain protein</fullName>
    </submittedName>
</protein>
<dbReference type="RefSeq" id="WP_013598418.1">
    <property type="nucleotide sequence ID" value="NC_015144.1"/>
</dbReference>
<dbReference type="GO" id="GO:0016020">
    <property type="term" value="C:membrane"/>
    <property type="evidence" value="ECO:0007669"/>
    <property type="project" value="UniProtKB-SubCell"/>
</dbReference>
<keyword evidence="10" id="KW-1185">Reference proteome</keyword>
<dbReference type="InterPro" id="IPR050925">
    <property type="entry name" value="Rhomboid_protease_S54"/>
</dbReference>
<evidence type="ECO:0000256" key="4">
    <source>
        <dbReference type="ARBA" id="ARBA00022801"/>
    </source>
</evidence>
<dbReference type="AlphaFoldDB" id="F0NXW0"/>
<evidence type="ECO:0000256" key="6">
    <source>
        <dbReference type="ARBA" id="ARBA00023136"/>
    </source>
</evidence>
<dbReference type="PANTHER" id="PTHR43731:SF14">
    <property type="entry name" value="PRESENILIN-ASSOCIATED RHOMBOID-LIKE PROTEIN, MITOCHONDRIAL"/>
    <property type="match status" value="1"/>
</dbReference>
<dbReference type="InterPro" id="IPR022764">
    <property type="entry name" value="Peptidase_S54_rhomboid_dom"/>
</dbReference>
<dbReference type="SUPFAM" id="SSF144091">
    <property type="entry name" value="Rhomboid-like"/>
    <property type="match status" value="1"/>
</dbReference>
<sequence>MNNLPFITLIIIAINAIVSMKGFSDWAFLEKYKFNIARIRNNKEYYRLITSGFLHVDYTHLIFNMLTLYFFSNIVVAFFGNPFVVFGDTSFMNQNLGSILFLALYLLSIIAGNVLALIEHRNQPNYSAVGASGGVSGILFSAIAVYPTLMLGIFFVIPMPAWIFAIIYLGFSVYGMRRNLGNLGHAAHLGGSVFGLLATILYFPELLQINRFYIILMCLPIVAMILMMLYKKNNA</sequence>
<dbReference type="GO" id="GO:0004252">
    <property type="term" value="F:serine-type endopeptidase activity"/>
    <property type="evidence" value="ECO:0007669"/>
    <property type="project" value="InterPro"/>
</dbReference>
<gene>
    <name evidence="9" type="ordered locus">Weevi_1324</name>
</gene>
<feature type="transmembrane region" description="Helical" evidence="7">
    <location>
        <begin position="99"/>
        <end position="118"/>
    </location>
</feature>